<evidence type="ECO:0000256" key="1">
    <source>
        <dbReference type="SAM" id="MobiDB-lite"/>
    </source>
</evidence>
<keyword evidence="3" id="KW-1185">Reference proteome</keyword>
<dbReference type="EMBL" id="JAPMSZ010000004">
    <property type="protein sequence ID" value="KAJ5105934.1"/>
    <property type="molecule type" value="Genomic_DNA"/>
</dbReference>
<proteinExistence type="predicted"/>
<dbReference type="OrthoDB" id="4506792at2759"/>
<name>A0A9W9FT99_9EURO</name>
<dbReference type="AlphaFoldDB" id="A0A9W9FT99"/>
<feature type="region of interest" description="Disordered" evidence="1">
    <location>
        <begin position="1"/>
        <end position="42"/>
    </location>
</feature>
<reference evidence="2" key="2">
    <citation type="journal article" date="2023" name="IMA Fungus">
        <title>Comparative genomic study of the Penicillium genus elucidates a diverse pangenome and 15 lateral gene transfer events.</title>
        <authorList>
            <person name="Petersen C."/>
            <person name="Sorensen T."/>
            <person name="Nielsen M.R."/>
            <person name="Sondergaard T.E."/>
            <person name="Sorensen J.L."/>
            <person name="Fitzpatrick D.A."/>
            <person name="Frisvad J.C."/>
            <person name="Nielsen K.L."/>
        </authorList>
    </citation>
    <scope>NUCLEOTIDE SEQUENCE</scope>
    <source>
        <strain evidence="2">IBT 34128</strain>
    </source>
</reference>
<evidence type="ECO:0000313" key="2">
    <source>
        <dbReference type="EMBL" id="KAJ5105934.1"/>
    </source>
</evidence>
<dbReference type="GeneID" id="81393031"/>
<protein>
    <submittedName>
        <fullName evidence="2">Uncharacterized protein</fullName>
    </submittedName>
</protein>
<gene>
    <name evidence="2" type="ORF">NUU61_003281</name>
</gene>
<dbReference type="Proteomes" id="UP001141434">
    <property type="component" value="Unassembled WGS sequence"/>
</dbReference>
<comment type="caution">
    <text evidence="2">The sequence shown here is derived from an EMBL/GenBank/DDBJ whole genome shotgun (WGS) entry which is preliminary data.</text>
</comment>
<reference evidence="2" key="1">
    <citation type="submission" date="2022-11" db="EMBL/GenBank/DDBJ databases">
        <authorList>
            <person name="Petersen C."/>
        </authorList>
    </citation>
    <scope>NUCLEOTIDE SEQUENCE</scope>
    <source>
        <strain evidence="2">IBT 34128</strain>
    </source>
</reference>
<evidence type="ECO:0000313" key="3">
    <source>
        <dbReference type="Proteomes" id="UP001141434"/>
    </source>
</evidence>
<organism evidence="2 3">
    <name type="scientific">Penicillium alfredii</name>
    <dbReference type="NCBI Taxonomy" id="1506179"/>
    <lineage>
        <taxon>Eukaryota</taxon>
        <taxon>Fungi</taxon>
        <taxon>Dikarya</taxon>
        <taxon>Ascomycota</taxon>
        <taxon>Pezizomycotina</taxon>
        <taxon>Eurotiomycetes</taxon>
        <taxon>Eurotiomycetidae</taxon>
        <taxon>Eurotiales</taxon>
        <taxon>Aspergillaceae</taxon>
        <taxon>Penicillium</taxon>
    </lineage>
</organism>
<feature type="compositionally biased region" description="Polar residues" evidence="1">
    <location>
        <begin position="12"/>
        <end position="29"/>
    </location>
</feature>
<accession>A0A9W9FT99</accession>
<sequence>MAEHPILRSAASRFNLNDLDSPTTPQSRTAVPKDPDSSTEDEEEVAFELEKRALAALPLNLQNTMRVVHCERIRRLQRQGAPFRFTTTRHSLHLEPPYHGRRALETQREGLQRMLARSQSIPNISLGVVRPVQATAQRTVWMCPRPVQPLHPGSSLPSNAGSVSGQKYWYQFDEVDWSRQRNFEVPREPEKPGRAKVTWFDEYKNYYESTRPPQTSGCERKELKTHDEADLEEDEIPFSTKINSAIAASRARVRNGLHQLSRLFNP</sequence>
<feature type="compositionally biased region" description="Basic and acidic residues" evidence="1">
    <location>
        <begin position="218"/>
        <end position="228"/>
    </location>
</feature>
<feature type="region of interest" description="Disordered" evidence="1">
    <location>
        <begin position="210"/>
        <end position="232"/>
    </location>
</feature>
<dbReference type="RefSeq" id="XP_056514930.1">
    <property type="nucleotide sequence ID" value="XM_056653863.1"/>
</dbReference>